<feature type="region of interest" description="Disordered" evidence="8">
    <location>
        <begin position="351"/>
        <end position="370"/>
    </location>
</feature>
<dbReference type="InterPro" id="IPR029063">
    <property type="entry name" value="SAM-dependent_MTases_sf"/>
</dbReference>
<evidence type="ECO:0000256" key="5">
    <source>
        <dbReference type="ARBA" id="ARBA00022737"/>
    </source>
</evidence>
<dbReference type="SMR" id="A0A3B6KCL5"/>
<dbReference type="Proteomes" id="UP000019116">
    <property type="component" value="Chromosome 5A"/>
</dbReference>
<reference evidence="10" key="2">
    <citation type="submission" date="2018-10" db="UniProtKB">
        <authorList>
            <consortium name="EnsemblPlants"/>
        </authorList>
    </citation>
    <scope>IDENTIFICATION</scope>
</reference>
<accession>A0A3B6KCL5</accession>
<dbReference type="GO" id="GO:0005634">
    <property type="term" value="C:nucleus"/>
    <property type="evidence" value="ECO:0000318"/>
    <property type="project" value="GO_Central"/>
</dbReference>
<evidence type="ECO:0000256" key="2">
    <source>
        <dbReference type="ARBA" id="ARBA00022603"/>
    </source>
</evidence>
<dbReference type="Gramene" id="TraesCS5A03G0129900.2">
    <property type="protein sequence ID" value="TraesCS5A03G0129900.2.CDS"/>
    <property type="gene ID" value="TraesCS5A03G0129900"/>
</dbReference>
<dbReference type="GO" id="GO:0008168">
    <property type="term" value="F:methyltransferase activity"/>
    <property type="evidence" value="ECO:0007669"/>
    <property type="project" value="UniProtKB-KW"/>
</dbReference>
<keyword evidence="6" id="KW-0238">DNA-binding</keyword>
<dbReference type="OrthoDB" id="641149at2759"/>
<proteinExistence type="predicted"/>
<evidence type="ECO:0000256" key="1">
    <source>
        <dbReference type="ARBA" id="ARBA00004123"/>
    </source>
</evidence>
<feature type="compositionally biased region" description="Low complexity" evidence="8">
    <location>
        <begin position="80"/>
        <end position="97"/>
    </location>
</feature>
<feature type="compositionally biased region" description="Polar residues" evidence="8">
    <location>
        <begin position="352"/>
        <end position="363"/>
    </location>
</feature>
<keyword evidence="7" id="KW-0539">Nucleus</keyword>
<evidence type="ECO:0000256" key="3">
    <source>
        <dbReference type="ARBA" id="ARBA00022679"/>
    </source>
</evidence>
<dbReference type="PROSITE" id="PS51680">
    <property type="entry name" value="SAM_MT_DRM"/>
    <property type="match status" value="1"/>
</dbReference>
<dbReference type="GO" id="GO:0032259">
    <property type="term" value="P:methylation"/>
    <property type="evidence" value="ECO:0007669"/>
    <property type="project" value="UniProtKB-KW"/>
</dbReference>
<gene>
    <name evidence="10" type="primary">LOC123102252</name>
</gene>
<dbReference type="PaxDb" id="4565-Traes_5AS_BBB41162C.1"/>
<dbReference type="PANTHER" id="PTHR23068">
    <property type="entry name" value="DNA CYTOSINE-5- -METHYLTRANSFERASE 3-RELATED"/>
    <property type="match status" value="1"/>
</dbReference>
<dbReference type="GO" id="GO:0003677">
    <property type="term" value="F:DNA binding"/>
    <property type="evidence" value="ECO:0007669"/>
    <property type="project" value="UniProtKB-KW"/>
</dbReference>
<protein>
    <recommendedName>
        <fullName evidence="9">SAM-dependent MTase DRM-type domain-containing protein</fullName>
    </recommendedName>
</protein>
<evidence type="ECO:0000313" key="10">
    <source>
        <dbReference type="EnsemblPlants" id="TraesCS5A02G051400.2"/>
    </source>
</evidence>
<evidence type="ECO:0000256" key="6">
    <source>
        <dbReference type="ARBA" id="ARBA00023125"/>
    </source>
</evidence>
<sequence length="716" mass="79799">MVKIEDCDGDGAADPPQPNPAPAPTAVKAEEAIDDGQPGTSSSYLRSHFIGMGFSPLLVDKMLQKHGDHDSNTILESLLSHHNSGSESSSSLGSLFDSDNEENSSKQDIKPEPDSFLERRSYLLRTMNFSQTEVDLAFDQLGEDALLDQLVDFIVTAQGGVLSGDMENGHATNEVKAESLFGVMDKTLHLLQMGFTEEEVSLAIDSFDSAGEYISHALRGFLVEQGTLTQFSGPNAHAQNGVAERKHRHLLETARAMMVAAYLPPHFSSNSWWINKSQEAAVQELADSIFARRIASTIEQKQVKIESEFLGEHGEQETEYSTYHQRLNYYDDDDDNKRVKKAKHIFRDDRGASSSHAVNQPTPWLSGGVGSAGDGYLKEEDYEMTSGPRANVRGDLAKPPFFLYGNVVNITKDAWSEISGFLSGVQPEFINSQLFSALMRREGYLHNLPTERRHVVVPKSPMTIEDAVPSARHYWPTWDTRKHIGSVTSEVAGIEQLCEMLGKTIKDSRGFLSEEKRAQILHQCKMANLIWIGQDRLGPLQPNQMERILGYPSNHTNLFGLNPPDRIGAMKYAFQTDTIAYLLSVLKDIYPDGLRVLSIYSGVGGAEIALHRLGIPLKCVVSVEESDVNRKILKRWWAKTEQSGVLRQLNGIWKLKTDALEDLFKEFGGFDLVVGGNYSSYRGGTTVNATMGMDSGKYFEYVRVLQRVRSMQHFFK</sequence>
<dbReference type="STRING" id="4565.A0A3B6KCL5"/>
<keyword evidence="4" id="KW-0949">S-adenosyl-L-methionine</keyword>
<dbReference type="Gene3D" id="3.30.420.10">
    <property type="entry name" value="Ribonuclease H-like superfamily/Ribonuclease H"/>
    <property type="match status" value="1"/>
</dbReference>
<evidence type="ECO:0000313" key="11">
    <source>
        <dbReference type="Proteomes" id="UP000019116"/>
    </source>
</evidence>
<keyword evidence="2" id="KW-0489">Methyltransferase</keyword>
<organism evidence="10">
    <name type="scientific">Triticum aestivum</name>
    <name type="common">Wheat</name>
    <dbReference type="NCBI Taxonomy" id="4565"/>
    <lineage>
        <taxon>Eukaryota</taxon>
        <taxon>Viridiplantae</taxon>
        <taxon>Streptophyta</taxon>
        <taxon>Embryophyta</taxon>
        <taxon>Tracheophyta</taxon>
        <taxon>Spermatophyta</taxon>
        <taxon>Magnoliopsida</taxon>
        <taxon>Liliopsida</taxon>
        <taxon>Poales</taxon>
        <taxon>Poaceae</taxon>
        <taxon>BOP clade</taxon>
        <taxon>Pooideae</taxon>
        <taxon>Triticodae</taxon>
        <taxon>Triticeae</taxon>
        <taxon>Triticinae</taxon>
        <taxon>Triticum</taxon>
    </lineage>
</organism>
<dbReference type="SUPFAM" id="SSF53335">
    <property type="entry name" value="S-adenosyl-L-methionine-dependent methyltransferases"/>
    <property type="match status" value="2"/>
</dbReference>
<dbReference type="InterPro" id="IPR030380">
    <property type="entry name" value="SAM_MeTfrase_DRM"/>
</dbReference>
<feature type="domain" description="SAM-dependent MTase DRM-type" evidence="9">
    <location>
        <begin position="387"/>
        <end position="715"/>
    </location>
</feature>
<evidence type="ECO:0000259" key="9">
    <source>
        <dbReference type="PROSITE" id="PS51680"/>
    </source>
</evidence>
<feature type="region of interest" description="Disordered" evidence="8">
    <location>
        <begin position="1"/>
        <end position="44"/>
    </location>
</feature>
<feature type="compositionally biased region" description="Basic and acidic residues" evidence="8">
    <location>
        <begin position="103"/>
        <end position="112"/>
    </location>
</feature>
<keyword evidence="11" id="KW-1185">Reference proteome</keyword>
<evidence type="ECO:0000256" key="7">
    <source>
        <dbReference type="ARBA" id="ARBA00023242"/>
    </source>
</evidence>
<keyword evidence="3" id="KW-0808">Transferase</keyword>
<evidence type="ECO:0000256" key="8">
    <source>
        <dbReference type="SAM" id="MobiDB-lite"/>
    </source>
</evidence>
<evidence type="ECO:0000256" key="4">
    <source>
        <dbReference type="ARBA" id="ARBA00022691"/>
    </source>
</evidence>
<dbReference type="Gramene" id="TraesCS5A02G051400.2">
    <property type="protein sequence ID" value="TraesCS5A02G051400.2"/>
    <property type="gene ID" value="TraesCS5A02G051400"/>
</dbReference>
<dbReference type="InterPro" id="IPR050390">
    <property type="entry name" value="C5-Methyltransferase"/>
</dbReference>
<dbReference type="PANTHER" id="PTHR23068:SF11">
    <property type="entry name" value="INACTIVE DNA (CYTOSINE-5)-METHYLTRANSFERASE DRM3-RELATED"/>
    <property type="match status" value="1"/>
</dbReference>
<reference evidence="10" key="1">
    <citation type="submission" date="2018-08" db="EMBL/GenBank/DDBJ databases">
        <authorList>
            <person name="Rossello M."/>
        </authorList>
    </citation>
    <scope>NUCLEOTIDE SEQUENCE [LARGE SCALE GENOMIC DNA]</scope>
    <source>
        <strain evidence="10">cv. Chinese Spring</strain>
    </source>
</reference>
<comment type="subcellular location">
    <subcellularLocation>
        <location evidence="1">Nucleus</location>
    </subcellularLocation>
</comment>
<dbReference type="CDD" id="cd02440">
    <property type="entry name" value="AdoMet_MTases"/>
    <property type="match status" value="1"/>
</dbReference>
<feature type="region of interest" description="Disordered" evidence="8">
    <location>
        <begin position="80"/>
        <end position="112"/>
    </location>
</feature>
<name>A0A3B6KCL5_WHEAT</name>
<dbReference type="EnsemblPlants" id="TraesCS5A02G051400.2">
    <property type="protein sequence ID" value="TraesCS5A02G051400.2"/>
    <property type="gene ID" value="TraesCS5A02G051400"/>
</dbReference>
<dbReference type="InterPro" id="IPR036397">
    <property type="entry name" value="RNaseH_sf"/>
</dbReference>
<dbReference type="Gene3D" id="3.40.50.150">
    <property type="entry name" value="Vaccinia Virus protein VP39"/>
    <property type="match status" value="2"/>
</dbReference>
<dbReference type="AlphaFoldDB" id="A0A3B6KCL5"/>
<dbReference type="SUPFAM" id="SSF53098">
    <property type="entry name" value="Ribonuclease H-like"/>
    <property type="match status" value="1"/>
</dbReference>
<keyword evidence="5" id="KW-0677">Repeat</keyword>
<dbReference type="InterPro" id="IPR012337">
    <property type="entry name" value="RNaseH-like_sf"/>
</dbReference>